<sequence length="91" mass="10971">MKIITINLIGTYFHQIKAGTKTFEYRLRTPFWRKRLEGRAYDMIRICWGYPKKGDTDRVLMRPWRGYEEQTIQHEHFGIEPVNVFAIHVAE</sequence>
<organism evidence="1 3">
    <name type="scientific">Pseudomonas putida</name>
    <name type="common">Arthrobacter siderocapsulatus</name>
    <dbReference type="NCBI Taxonomy" id="303"/>
    <lineage>
        <taxon>Bacteria</taxon>
        <taxon>Pseudomonadati</taxon>
        <taxon>Pseudomonadota</taxon>
        <taxon>Gammaproteobacteria</taxon>
        <taxon>Pseudomonadales</taxon>
        <taxon>Pseudomonadaceae</taxon>
        <taxon>Pseudomonas</taxon>
    </lineage>
</organism>
<dbReference type="Proteomes" id="UP000193675">
    <property type="component" value="Unassembled WGS sequence"/>
</dbReference>
<dbReference type="OrthoDB" id="9133299at2"/>
<dbReference type="Proteomes" id="UP000516786">
    <property type="component" value="Plasmid pZXPA-20-602k"/>
</dbReference>
<geneLocation type="plasmid" evidence="2 4">
    <name>pZXPA-20-602k</name>
</geneLocation>
<name>A0A1X0ZMV4_PSEPU</name>
<dbReference type="RefSeq" id="WP_084859106.1">
    <property type="nucleotide sequence ID" value="NZ_CP061724.1"/>
</dbReference>
<dbReference type="EMBL" id="CP061724">
    <property type="protein sequence ID" value="QOD01348.1"/>
    <property type="molecule type" value="Genomic_DNA"/>
</dbReference>
<reference evidence="1 3" key="1">
    <citation type="submission" date="2017-04" db="EMBL/GenBank/DDBJ databases">
        <title>Presence of VIM-2 positive Pseudomonas species in chickens and their surrounding environment.</title>
        <authorList>
            <person name="Zhang R."/>
        </authorList>
    </citation>
    <scope>NUCLEOTIDE SEQUENCE [LARGE SCALE GENOMIC DNA]</scope>
    <source>
        <strain evidence="1 3">DZ-C18</strain>
    </source>
</reference>
<reference evidence="2 4" key="2">
    <citation type="submission" date="2020-09" db="EMBL/GenBank/DDBJ databases">
        <title>Co-existence of a novel multidrug-resistance efflux pump with carbapenem resistance gene blaVIM-2 in one megaplasmid in Pseudomonas putida.</title>
        <authorList>
            <person name="Peng K."/>
            <person name="Li R."/>
        </authorList>
    </citation>
    <scope>NUCLEOTIDE SEQUENCE [LARGE SCALE GENOMIC DNA]</scope>
    <source>
        <strain evidence="2 4">ZXPA-20</strain>
        <plasmid evidence="2 4">pZXPA-20-602k</plasmid>
    </source>
</reference>
<proteinExistence type="predicted"/>
<protein>
    <submittedName>
        <fullName evidence="2">ASCH domain-containing protein</fullName>
    </submittedName>
    <submittedName>
        <fullName evidence="1">RNA-binding protein</fullName>
    </submittedName>
</protein>
<dbReference type="EMBL" id="NBWC01000049">
    <property type="protein sequence ID" value="ORL58661.1"/>
    <property type="molecule type" value="Genomic_DNA"/>
</dbReference>
<evidence type="ECO:0000313" key="4">
    <source>
        <dbReference type="Proteomes" id="UP000516786"/>
    </source>
</evidence>
<keyword evidence="2" id="KW-0614">Plasmid</keyword>
<accession>A0A1X0ZMV4</accession>
<evidence type="ECO:0000313" key="3">
    <source>
        <dbReference type="Proteomes" id="UP000193675"/>
    </source>
</evidence>
<gene>
    <name evidence="1" type="ORF">B7H17_24310</name>
    <name evidence="2" type="ORF">ID616_32685</name>
</gene>
<dbReference type="AlphaFoldDB" id="A0A1X0ZMV4"/>
<evidence type="ECO:0000313" key="1">
    <source>
        <dbReference type="EMBL" id="ORL58661.1"/>
    </source>
</evidence>
<evidence type="ECO:0000313" key="2">
    <source>
        <dbReference type="EMBL" id="QOD01348.1"/>
    </source>
</evidence>